<accession>A0A381QZB0</accession>
<dbReference type="InterPro" id="IPR002347">
    <property type="entry name" value="SDR_fam"/>
</dbReference>
<reference evidence="3" key="1">
    <citation type="submission" date="2018-05" db="EMBL/GenBank/DDBJ databases">
        <authorList>
            <person name="Lanie J.A."/>
            <person name="Ng W.-L."/>
            <person name="Kazmierczak K.M."/>
            <person name="Andrzejewski T.M."/>
            <person name="Davidsen T.M."/>
            <person name="Wayne K.J."/>
            <person name="Tettelin H."/>
            <person name="Glass J.I."/>
            <person name="Rusch D."/>
            <person name="Podicherti R."/>
            <person name="Tsui H.-C.T."/>
            <person name="Winkler M.E."/>
        </authorList>
    </citation>
    <scope>NUCLEOTIDE SEQUENCE</scope>
</reference>
<comment type="similarity">
    <text evidence="1">Belongs to the short-chain dehydrogenases/reductases (SDR) family.</text>
</comment>
<dbReference type="Pfam" id="PF00106">
    <property type="entry name" value="adh_short"/>
    <property type="match status" value="1"/>
</dbReference>
<dbReference type="GO" id="GO:0005829">
    <property type="term" value="C:cytosol"/>
    <property type="evidence" value="ECO:0007669"/>
    <property type="project" value="TreeGrafter"/>
</dbReference>
<evidence type="ECO:0000256" key="1">
    <source>
        <dbReference type="ARBA" id="ARBA00006484"/>
    </source>
</evidence>
<name>A0A381QZB0_9ZZZZ</name>
<proteinExistence type="inferred from homology"/>
<evidence type="ECO:0000313" key="3">
    <source>
        <dbReference type="EMBL" id="SUZ82833.1"/>
    </source>
</evidence>
<keyword evidence="2" id="KW-0560">Oxidoreductase</keyword>
<dbReference type="PRINTS" id="PR00081">
    <property type="entry name" value="GDHRDH"/>
</dbReference>
<dbReference type="PANTHER" id="PTHR43391">
    <property type="entry name" value="RETINOL DEHYDROGENASE-RELATED"/>
    <property type="match status" value="1"/>
</dbReference>
<evidence type="ECO:0008006" key="4">
    <source>
        <dbReference type="Google" id="ProtNLM"/>
    </source>
</evidence>
<evidence type="ECO:0000256" key="2">
    <source>
        <dbReference type="ARBA" id="ARBA00023002"/>
    </source>
</evidence>
<dbReference type="PANTHER" id="PTHR43391:SF86">
    <property type="entry name" value="SHORT-CHAIN DEHYDROGENASE_REDUCTASE FAMILY PROTEIN"/>
    <property type="match status" value="1"/>
</dbReference>
<organism evidence="3">
    <name type="scientific">marine metagenome</name>
    <dbReference type="NCBI Taxonomy" id="408172"/>
    <lineage>
        <taxon>unclassified sequences</taxon>
        <taxon>metagenomes</taxon>
        <taxon>ecological metagenomes</taxon>
    </lineage>
</organism>
<protein>
    <recommendedName>
        <fullName evidence="4">Short-chain dehydrogenase</fullName>
    </recommendedName>
</protein>
<dbReference type="Gene3D" id="3.40.50.720">
    <property type="entry name" value="NAD(P)-binding Rossmann-like Domain"/>
    <property type="match status" value="1"/>
</dbReference>
<gene>
    <name evidence="3" type="ORF">METZ01_LOCUS35687</name>
</gene>
<dbReference type="AlphaFoldDB" id="A0A381QZB0"/>
<dbReference type="GO" id="GO:0016491">
    <property type="term" value="F:oxidoreductase activity"/>
    <property type="evidence" value="ECO:0007669"/>
    <property type="project" value="UniProtKB-KW"/>
</dbReference>
<sequence length="237" mass="26150">MENSEKKVVMISGANRGIGSAIAEKLLSEHYLLSLGVRNPEHLPESLASVRETQLLCHKYDARDGDSAKSWVDATVKQFGSLDVLINNAGILHTTGLEDEEEDLLDDMWEVNAKAPLRLTRLVFPYLRKSGSGRIIDIISMSGKRVKGNWVGYSMSKYAALAASHTARLQGWEDGIRVTNICPGFVQSEMTITNAPSFPQEKMSRPEDVAKVVSTLLLLPNESAIPEVMMNCVFETI</sequence>
<dbReference type="EMBL" id="UINC01001525">
    <property type="protein sequence ID" value="SUZ82833.1"/>
    <property type="molecule type" value="Genomic_DNA"/>
</dbReference>
<dbReference type="InterPro" id="IPR036291">
    <property type="entry name" value="NAD(P)-bd_dom_sf"/>
</dbReference>
<dbReference type="PRINTS" id="PR00080">
    <property type="entry name" value="SDRFAMILY"/>
</dbReference>
<dbReference type="SUPFAM" id="SSF51735">
    <property type="entry name" value="NAD(P)-binding Rossmann-fold domains"/>
    <property type="match status" value="1"/>
</dbReference>